<dbReference type="Proteomes" id="UP000633205">
    <property type="component" value="Unassembled WGS sequence"/>
</dbReference>
<evidence type="ECO:0000313" key="1">
    <source>
        <dbReference type="EMBL" id="GGD37844.1"/>
    </source>
</evidence>
<evidence type="ECO:0000313" key="2">
    <source>
        <dbReference type="Proteomes" id="UP000633205"/>
    </source>
</evidence>
<reference evidence="1" key="1">
    <citation type="journal article" date="2014" name="Int. J. Syst. Evol. Microbiol.">
        <title>Complete genome sequence of Corynebacterium casei LMG S-19264T (=DSM 44701T), isolated from a smear-ripened cheese.</title>
        <authorList>
            <consortium name="US DOE Joint Genome Institute (JGI-PGF)"/>
            <person name="Walter F."/>
            <person name="Albersmeier A."/>
            <person name="Kalinowski J."/>
            <person name="Ruckert C."/>
        </authorList>
    </citation>
    <scope>NUCLEOTIDE SEQUENCE</scope>
    <source>
        <strain evidence="1">CGMCC 1.15152</strain>
    </source>
</reference>
<name>A0A917DI82_9MICO</name>
<accession>A0A917DI82</accession>
<keyword evidence="2" id="KW-1185">Reference proteome</keyword>
<reference evidence="1" key="2">
    <citation type="submission" date="2020-09" db="EMBL/GenBank/DDBJ databases">
        <authorList>
            <person name="Sun Q."/>
            <person name="Zhou Y."/>
        </authorList>
    </citation>
    <scope>NUCLEOTIDE SEQUENCE</scope>
    <source>
        <strain evidence="1">CGMCC 1.15152</strain>
    </source>
</reference>
<dbReference type="EMBL" id="BMHO01000001">
    <property type="protein sequence ID" value="GGD37844.1"/>
    <property type="molecule type" value="Genomic_DNA"/>
</dbReference>
<gene>
    <name evidence="1" type="ORF">GCM10010915_18380</name>
</gene>
<proteinExistence type="predicted"/>
<evidence type="ECO:0008006" key="3">
    <source>
        <dbReference type="Google" id="ProtNLM"/>
    </source>
</evidence>
<dbReference type="AlphaFoldDB" id="A0A917DI82"/>
<sequence>MFPYALGAQAPLSHAELTAAVLDGDLVPISRRAYSPTAMPPSVIVRAAAAAVIVPNAHAAVRTTAAWIHGALAEEPDPHHVQRIAGEPASRLLRAGLAVHLWPLPAEDLTVMGGVRVTTLERTCYDVARETLLGDEGASSRAFAWFRAQDDLRDAFLTWLTAGRRLSYTRRIAAILQEDVTR</sequence>
<protein>
    <recommendedName>
        <fullName evidence="3">AbiEi antitoxin C-terminal domain-containing protein</fullName>
    </recommendedName>
</protein>
<comment type="caution">
    <text evidence="1">The sequence shown here is derived from an EMBL/GenBank/DDBJ whole genome shotgun (WGS) entry which is preliminary data.</text>
</comment>
<organism evidence="1 2">
    <name type="scientific">Microbacterium faecale</name>
    <dbReference type="NCBI Taxonomy" id="1804630"/>
    <lineage>
        <taxon>Bacteria</taxon>
        <taxon>Bacillati</taxon>
        <taxon>Actinomycetota</taxon>
        <taxon>Actinomycetes</taxon>
        <taxon>Micrococcales</taxon>
        <taxon>Microbacteriaceae</taxon>
        <taxon>Microbacterium</taxon>
    </lineage>
</organism>
<dbReference type="RefSeq" id="WP_188711957.1">
    <property type="nucleotide sequence ID" value="NZ_BMHO01000001.1"/>
</dbReference>